<name>A0A6B0YYC3_9CHLR</name>
<evidence type="ECO:0000313" key="3">
    <source>
        <dbReference type="EMBL" id="MXY95627.1"/>
    </source>
</evidence>
<feature type="domain" description="Gfo/Idh/MocA-like oxidoreductase N-terminal" evidence="1">
    <location>
        <begin position="2"/>
        <end position="121"/>
    </location>
</feature>
<organism evidence="3">
    <name type="scientific">Caldilineaceae bacterium SB0664_bin_27</name>
    <dbReference type="NCBI Taxonomy" id="2605260"/>
    <lineage>
        <taxon>Bacteria</taxon>
        <taxon>Bacillati</taxon>
        <taxon>Chloroflexota</taxon>
        <taxon>Caldilineae</taxon>
        <taxon>Caldilineales</taxon>
        <taxon>Caldilineaceae</taxon>
    </lineage>
</organism>
<dbReference type="GO" id="GO:0000166">
    <property type="term" value="F:nucleotide binding"/>
    <property type="evidence" value="ECO:0007669"/>
    <property type="project" value="InterPro"/>
</dbReference>
<evidence type="ECO:0000259" key="2">
    <source>
        <dbReference type="Pfam" id="PF22725"/>
    </source>
</evidence>
<dbReference type="InterPro" id="IPR000683">
    <property type="entry name" value="Gfo/Idh/MocA-like_OxRdtase_N"/>
</dbReference>
<dbReference type="SUPFAM" id="SSF51735">
    <property type="entry name" value="NAD(P)-binding Rossmann-fold domains"/>
    <property type="match status" value="1"/>
</dbReference>
<dbReference type="AlphaFoldDB" id="A0A6B0YYC3"/>
<dbReference type="Gene3D" id="3.40.50.720">
    <property type="entry name" value="NAD(P)-binding Rossmann-like Domain"/>
    <property type="match status" value="1"/>
</dbReference>
<dbReference type="EMBL" id="VXRG01000165">
    <property type="protein sequence ID" value="MXY95627.1"/>
    <property type="molecule type" value="Genomic_DNA"/>
</dbReference>
<dbReference type="PANTHER" id="PTHR43249">
    <property type="entry name" value="UDP-N-ACETYL-2-AMINO-2-DEOXY-D-GLUCURONATE OXIDASE"/>
    <property type="match status" value="1"/>
</dbReference>
<gene>
    <name evidence="3" type="ORF">F4Y42_19495</name>
</gene>
<dbReference type="InterPro" id="IPR055170">
    <property type="entry name" value="GFO_IDH_MocA-like_dom"/>
</dbReference>
<accession>A0A6B0YYC3</accession>
<dbReference type="Pfam" id="PF01408">
    <property type="entry name" value="GFO_IDH_MocA"/>
    <property type="match status" value="1"/>
</dbReference>
<dbReference type="InterPro" id="IPR052515">
    <property type="entry name" value="Gfo/Idh/MocA_Oxidoreductase"/>
</dbReference>
<sequence length="331" mass="36583">MLNVATIGMGNIGTTHARVYQASERAQLVAVCDMDESIADAAAERFSVPAYYSVAELLDKVELDAVSVTTAGPENGGHHYEPVMQSFDAGLHVLCEKPISNNIEHAREMAAKADETGLYFGINLNHRFVPPAAKAKQWVDEGKLGDLLLMNMTMWIGNPNDTSPWFHIRALHPHSLDIMRYFCGDVKRVHAFFNQAPGRVCYSNAQVNLEFANGVVGHLTGSYDTNPRHNLERCEVMGTAGRFVLDNLYQELTLYPRQSDELTVVRNSIMGGLSGFDATFTNRINRWIEQVDEGAPREEIEASGREGLAVQEIIEAAIRSHHSGQAEEVPA</sequence>
<reference evidence="3" key="1">
    <citation type="submission" date="2019-09" db="EMBL/GenBank/DDBJ databases">
        <title>Characterisation of the sponge microbiome using genome-centric metagenomics.</title>
        <authorList>
            <person name="Engelberts J.P."/>
            <person name="Robbins S.J."/>
            <person name="De Goeij J.M."/>
            <person name="Aranda M."/>
            <person name="Bell S.C."/>
            <person name="Webster N.S."/>
        </authorList>
    </citation>
    <scope>NUCLEOTIDE SEQUENCE</scope>
    <source>
        <strain evidence="3">SB0664_bin_27</strain>
    </source>
</reference>
<proteinExistence type="predicted"/>
<protein>
    <submittedName>
        <fullName evidence="3">Gfo/Idh/MocA family oxidoreductase</fullName>
    </submittedName>
</protein>
<feature type="domain" description="GFO/IDH/MocA-like oxidoreductase" evidence="2">
    <location>
        <begin position="133"/>
        <end position="243"/>
    </location>
</feature>
<dbReference type="Pfam" id="PF22725">
    <property type="entry name" value="GFO_IDH_MocA_C3"/>
    <property type="match status" value="1"/>
</dbReference>
<dbReference type="InterPro" id="IPR036291">
    <property type="entry name" value="NAD(P)-bd_dom_sf"/>
</dbReference>
<evidence type="ECO:0000259" key="1">
    <source>
        <dbReference type="Pfam" id="PF01408"/>
    </source>
</evidence>
<comment type="caution">
    <text evidence="3">The sequence shown here is derived from an EMBL/GenBank/DDBJ whole genome shotgun (WGS) entry which is preliminary data.</text>
</comment>
<dbReference type="Gene3D" id="3.30.360.10">
    <property type="entry name" value="Dihydrodipicolinate Reductase, domain 2"/>
    <property type="match status" value="1"/>
</dbReference>
<dbReference type="PANTHER" id="PTHR43249:SF1">
    <property type="entry name" value="D-GLUCOSIDE 3-DEHYDROGENASE"/>
    <property type="match status" value="1"/>
</dbReference>
<dbReference type="SUPFAM" id="SSF55347">
    <property type="entry name" value="Glyceraldehyde-3-phosphate dehydrogenase-like, C-terminal domain"/>
    <property type="match status" value="1"/>
</dbReference>